<organism evidence="6 7">
    <name type="scientific">Gymnodraco acuticeps</name>
    <name type="common">Antarctic dragonfish</name>
    <dbReference type="NCBI Taxonomy" id="8218"/>
    <lineage>
        <taxon>Eukaryota</taxon>
        <taxon>Metazoa</taxon>
        <taxon>Chordata</taxon>
        <taxon>Craniata</taxon>
        <taxon>Vertebrata</taxon>
        <taxon>Euteleostomi</taxon>
        <taxon>Actinopterygii</taxon>
        <taxon>Neopterygii</taxon>
        <taxon>Teleostei</taxon>
        <taxon>Neoteleostei</taxon>
        <taxon>Acanthomorphata</taxon>
        <taxon>Eupercaria</taxon>
        <taxon>Perciformes</taxon>
        <taxon>Notothenioidei</taxon>
        <taxon>Bathydraconidae</taxon>
        <taxon>Gymnodraco</taxon>
    </lineage>
</organism>
<dbReference type="Gene3D" id="3.10.10.10">
    <property type="entry name" value="HIV Type 1 Reverse Transcriptase, subunit A, domain 1"/>
    <property type="match status" value="1"/>
</dbReference>
<evidence type="ECO:0000256" key="3">
    <source>
        <dbReference type="ARBA" id="ARBA00039658"/>
    </source>
</evidence>
<dbReference type="FunFam" id="3.30.420.10:FF:000063">
    <property type="entry name" value="Retrovirus-related Pol polyprotein from transposon 297-like Protein"/>
    <property type="match status" value="1"/>
</dbReference>
<dbReference type="InParanoid" id="A0A6P8U438"/>
<name>A0A6P8U438_GYMAC</name>
<sequence>MPSLGKFHTDCVVRGKIHRLVFEIVNTKQKPLLGGAACTDLGLVKFTIPRELLPAEVNTIDASQSMPLTKEMLLKDFHDVFHDPIESVPGNIHFDLNPEVTPVQCSPRNVPVALKAWVKEELDKHVKAGNLTPVTKPTAWISNMVTVAKPDKIRICIDPKPLNQALFRSHYHMPTLEDVLYKLPKARVFTLVDARDAFLQCKLDEESSRLTTFWTPWGRMRWLKLPFGVSVAPEIYQRKQHELLSGLAGIEPIADDILVVGCGDTDAEAEEDHNTNLRALMQRCRAVKLRLSERKLQFKLKAVHFHGHVLSTEGLKIDPEKTQAVLDMPTPTDAKAVQRMIGFVTYLAKFLPGLSEICEPLRRLLDKDTAWHWLPKHDDAIREIKQMVTNTPVLKYYDVTKPVTIQSDASMNGLGCCLLQKGQPVAFASRALTRTEQNYAQIEKECLSIVFACQRFHQYLYGRDTITAETDHKPLITIFKKPLMNAPKRLQGMLLQLQGYNLDVVYKPGTEMYVSDTLSRATPPYRGSDTPYVRQAVCSMDSFQVEDSELDQAQHLDVTDFRFRQIAQHTEMDDVLQALTSVILRGWPDFKEDTPLLVREYWPFRDELNVQNSVLYRGQCVVIPKALRAELLRRIHTSHIGGEACYRRARDTLFWPNMRTEIKDYVSNCSACNEYARAQQKESLMSHDIPTRPWQTVSMDIFSYAGQDFIVLVDHYSDFWEIDLLPDLSADTLITRCKSQFARYGQPDKVLTDNGPQFACEQFRKFAAKWGFNHVTSSPRYPKSNGKAESAVKIVKSLCKRAKLDGTDKWQAILHWPNA</sequence>
<dbReference type="PANTHER" id="PTHR37984:SF8">
    <property type="entry name" value="CCHC-TYPE DOMAIN-CONTAINING PROTEIN"/>
    <property type="match status" value="1"/>
</dbReference>
<reference evidence="7" key="1">
    <citation type="submission" date="2025-08" db="UniProtKB">
        <authorList>
            <consortium name="RefSeq"/>
        </authorList>
    </citation>
    <scope>IDENTIFICATION</scope>
</reference>
<dbReference type="CDD" id="cd01647">
    <property type="entry name" value="RT_LTR"/>
    <property type="match status" value="1"/>
</dbReference>
<dbReference type="PANTHER" id="PTHR37984">
    <property type="entry name" value="PROTEIN CBG26694"/>
    <property type="match status" value="1"/>
</dbReference>
<dbReference type="Gene3D" id="3.30.70.270">
    <property type="match status" value="2"/>
</dbReference>
<dbReference type="InterPro" id="IPR043128">
    <property type="entry name" value="Rev_trsase/Diguanyl_cyclase"/>
</dbReference>
<dbReference type="Proteomes" id="UP000515161">
    <property type="component" value="Unplaced"/>
</dbReference>
<evidence type="ECO:0000259" key="5">
    <source>
        <dbReference type="PROSITE" id="PS50994"/>
    </source>
</evidence>
<dbReference type="PROSITE" id="PS50994">
    <property type="entry name" value="INTEGRASE"/>
    <property type="match status" value="1"/>
</dbReference>
<dbReference type="InterPro" id="IPR041588">
    <property type="entry name" value="Integrase_H2C2"/>
</dbReference>
<dbReference type="InterPro" id="IPR036397">
    <property type="entry name" value="RNaseH_sf"/>
</dbReference>
<dbReference type="SUPFAM" id="SSF53098">
    <property type="entry name" value="Ribonuclease H-like"/>
    <property type="match status" value="1"/>
</dbReference>
<dbReference type="InterPro" id="IPR001584">
    <property type="entry name" value="Integrase_cat-core"/>
</dbReference>
<feature type="domain" description="Reverse transcriptase" evidence="4">
    <location>
        <begin position="128"/>
        <end position="310"/>
    </location>
</feature>
<evidence type="ECO:0000256" key="2">
    <source>
        <dbReference type="ARBA" id="ARBA00012180"/>
    </source>
</evidence>
<dbReference type="CDD" id="cd09274">
    <property type="entry name" value="RNase_HI_RT_Ty3"/>
    <property type="match status" value="1"/>
</dbReference>
<dbReference type="FunFam" id="3.30.70.270:FF:000026">
    <property type="entry name" value="Transposon Ty3-G Gag-Pol polyprotein"/>
    <property type="match status" value="1"/>
</dbReference>
<dbReference type="OrthoDB" id="775972at2759"/>
<dbReference type="FunFam" id="3.10.20.370:FF:000001">
    <property type="entry name" value="Retrovirus-related Pol polyprotein from transposon 17.6-like protein"/>
    <property type="match status" value="1"/>
</dbReference>
<evidence type="ECO:0000313" key="6">
    <source>
        <dbReference type="Proteomes" id="UP000515161"/>
    </source>
</evidence>
<evidence type="ECO:0000259" key="4">
    <source>
        <dbReference type="PROSITE" id="PS50878"/>
    </source>
</evidence>
<dbReference type="InterPro" id="IPR043502">
    <property type="entry name" value="DNA/RNA_pol_sf"/>
</dbReference>
<evidence type="ECO:0000256" key="1">
    <source>
        <dbReference type="ARBA" id="ARBA00010879"/>
    </source>
</evidence>
<dbReference type="GO" id="GO:0003676">
    <property type="term" value="F:nucleic acid binding"/>
    <property type="evidence" value="ECO:0007669"/>
    <property type="project" value="InterPro"/>
</dbReference>
<dbReference type="EC" id="3.1.26.4" evidence="2"/>
<proteinExistence type="inferred from homology"/>
<accession>A0A6P8U438</accession>
<gene>
    <name evidence="7" type="primary">LOC117545701</name>
</gene>
<dbReference type="GO" id="GO:0015074">
    <property type="term" value="P:DNA integration"/>
    <property type="evidence" value="ECO:0007669"/>
    <property type="project" value="InterPro"/>
</dbReference>
<dbReference type="InterPro" id="IPR012337">
    <property type="entry name" value="RNaseH-like_sf"/>
</dbReference>
<protein>
    <recommendedName>
        <fullName evidence="3">Gypsy retrotransposon integrase-like protein 1</fullName>
        <ecNumber evidence="2">3.1.26.4</ecNumber>
    </recommendedName>
</protein>
<dbReference type="KEGG" id="gacu:117545701"/>
<dbReference type="PROSITE" id="PS50878">
    <property type="entry name" value="RT_POL"/>
    <property type="match status" value="1"/>
</dbReference>
<dbReference type="Pfam" id="PF17921">
    <property type="entry name" value="Integrase_H2C2"/>
    <property type="match status" value="1"/>
</dbReference>
<dbReference type="Gene3D" id="3.30.420.10">
    <property type="entry name" value="Ribonuclease H-like superfamily/Ribonuclease H"/>
    <property type="match status" value="1"/>
</dbReference>
<dbReference type="GeneID" id="117545701"/>
<dbReference type="Gene3D" id="1.10.340.70">
    <property type="match status" value="1"/>
</dbReference>
<dbReference type="InterPro" id="IPR050951">
    <property type="entry name" value="Retrovirus_Pol_polyprotein"/>
</dbReference>
<dbReference type="GO" id="GO:0004523">
    <property type="term" value="F:RNA-DNA hybrid ribonuclease activity"/>
    <property type="evidence" value="ECO:0007669"/>
    <property type="project" value="UniProtKB-EC"/>
</dbReference>
<dbReference type="RefSeq" id="XP_034071494.1">
    <property type="nucleotide sequence ID" value="XM_034215603.1"/>
</dbReference>
<dbReference type="FunFam" id="1.10.340.70:FF:000003">
    <property type="entry name" value="Protein CBG25708"/>
    <property type="match status" value="1"/>
</dbReference>
<dbReference type="Pfam" id="PF17919">
    <property type="entry name" value="RT_RNaseH_2"/>
    <property type="match status" value="1"/>
</dbReference>
<evidence type="ECO:0000313" key="7">
    <source>
        <dbReference type="RefSeq" id="XP_034071494.1"/>
    </source>
</evidence>
<dbReference type="Pfam" id="PF00665">
    <property type="entry name" value="rve"/>
    <property type="match status" value="1"/>
</dbReference>
<feature type="domain" description="Integrase catalytic" evidence="5">
    <location>
        <begin position="689"/>
        <end position="819"/>
    </location>
</feature>
<comment type="similarity">
    <text evidence="1">Belongs to the beta type-B retroviral polymerase family. HERV class-II K(HML-2) pol subfamily.</text>
</comment>
<dbReference type="SUPFAM" id="SSF56672">
    <property type="entry name" value="DNA/RNA polymerases"/>
    <property type="match status" value="1"/>
</dbReference>
<dbReference type="InterPro" id="IPR041577">
    <property type="entry name" value="RT_RNaseH_2"/>
</dbReference>
<dbReference type="Pfam" id="PF00078">
    <property type="entry name" value="RVT_1"/>
    <property type="match status" value="1"/>
</dbReference>
<dbReference type="InterPro" id="IPR000477">
    <property type="entry name" value="RT_dom"/>
</dbReference>
<dbReference type="AlphaFoldDB" id="A0A6P8U438"/>
<keyword evidence="6" id="KW-1185">Reference proteome</keyword>